<organism evidence="1 2">
    <name type="scientific">Roseovarius litorisediminis</name>
    <dbReference type="NCBI Taxonomy" id="1312363"/>
    <lineage>
        <taxon>Bacteria</taxon>
        <taxon>Pseudomonadati</taxon>
        <taxon>Pseudomonadota</taxon>
        <taxon>Alphaproteobacteria</taxon>
        <taxon>Rhodobacterales</taxon>
        <taxon>Roseobacteraceae</taxon>
        <taxon>Roseovarius</taxon>
    </lineage>
</organism>
<keyword evidence="2" id="KW-1185">Reference proteome</keyword>
<protein>
    <submittedName>
        <fullName evidence="1">Uncharacterized protein</fullName>
    </submittedName>
</protein>
<accession>A0A1Y5T5I7</accession>
<name>A0A1Y5T5I7_9RHOB</name>
<evidence type="ECO:0000313" key="1">
    <source>
        <dbReference type="EMBL" id="SLN55902.1"/>
    </source>
</evidence>
<sequence length="154" mass="17077">MAGGRTLSQVKSTVTCELATNLQTIRLCSCHCHCWPRTGRHTGNDEERIATSINFDYNHEINNPPGIGLNFNFGLTEGSASANRVESVTYRLVITEDWNLQTGISHRIRDEKPVGIANSTPVFVGLRRSFFLIPSPPPHAMSCQVPLKLLLRCS</sequence>
<reference evidence="1 2" key="1">
    <citation type="submission" date="2017-03" db="EMBL/GenBank/DDBJ databases">
        <authorList>
            <person name="Afonso C.L."/>
            <person name="Miller P.J."/>
            <person name="Scott M.A."/>
            <person name="Spackman E."/>
            <person name="Goraichik I."/>
            <person name="Dimitrov K.M."/>
            <person name="Suarez D.L."/>
            <person name="Swayne D.E."/>
        </authorList>
    </citation>
    <scope>NUCLEOTIDE SEQUENCE [LARGE SCALE GENOMIC DNA]</scope>
    <source>
        <strain evidence="1 2">CECT 8287</strain>
    </source>
</reference>
<dbReference type="AlphaFoldDB" id="A0A1Y5T5I7"/>
<dbReference type="Proteomes" id="UP000193827">
    <property type="component" value="Unassembled WGS sequence"/>
</dbReference>
<evidence type="ECO:0000313" key="2">
    <source>
        <dbReference type="Proteomes" id="UP000193827"/>
    </source>
</evidence>
<proteinExistence type="predicted"/>
<dbReference type="EMBL" id="FWFL01000008">
    <property type="protein sequence ID" value="SLN55902.1"/>
    <property type="molecule type" value="Genomic_DNA"/>
</dbReference>
<gene>
    <name evidence="1" type="ORF">PEL8287_02993</name>
</gene>